<dbReference type="InterPro" id="IPR029068">
    <property type="entry name" value="Glyas_Bleomycin-R_OHBP_Dase"/>
</dbReference>
<dbReference type="RefSeq" id="WP_146357540.1">
    <property type="nucleotide sequence ID" value="NZ_VOBR01000025.1"/>
</dbReference>
<reference evidence="2 3" key="1">
    <citation type="submission" date="2019-07" db="EMBL/GenBank/DDBJ databases">
        <title>Lentzea xizangensis sp. nov., isolated from Qinghai-Tibetan Plateau Soils.</title>
        <authorList>
            <person name="Huang J."/>
        </authorList>
    </citation>
    <scope>NUCLEOTIDE SEQUENCE [LARGE SCALE GENOMIC DNA]</scope>
    <source>
        <strain evidence="2 3">FXJ1.1311</strain>
    </source>
</reference>
<proteinExistence type="predicted"/>
<sequence length="137" mass="14842">MASRLNPYLSFAGNARQAMEFYKEVFGGELNVNTFADFGNTEGEIANNVMHSQLETPSGYTLMASDMAPDQGAAVPNSAVSLSGDDADELRGYWEQLSGKGGTVQVPMEKQMWGDEFGMCVDQFGVPWMVNVVAQQG</sequence>
<gene>
    <name evidence="2" type="ORF">FKR81_31575</name>
</gene>
<dbReference type="EMBL" id="VOBR01000025">
    <property type="protein sequence ID" value="TWP47506.1"/>
    <property type="molecule type" value="Genomic_DNA"/>
</dbReference>
<dbReference type="PANTHER" id="PTHR33990:SF1">
    <property type="entry name" value="PROTEIN YJDN"/>
    <property type="match status" value="1"/>
</dbReference>
<dbReference type="Gene3D" id="3.10.180.10">
    <property type="entry name" value="2,3-Dihydroxybiphenyl 1,2-Dioxygenase, domain 1"/>
    <property type="match status" value="1"/>
</dbReference>
<dbReference type="CDD" id="cd06588">
    <property type="entry name" value="PhnB_like"/>
    <property type="match status" value="1"/>
</dbReference>
<dbReference type="PANTHER" id="PTHR33990">
    <property type="entry name" value="PROTEIN YJDN-RELATED"/>
    <property type="match status" value="1"/>
</dbReference>
<keyword evidence="3" id="KW-1185">Reference proteome</keyword>
<protein>
    <submittedName>
        <fullName evidence="2">VOC family protein</fullName>
    </submittedName>
</protein>
<organism evidence="2 3">
    <name type="scientific">Lentzea tibetensis</name>
    <dbReference type="NCBI Taxonomy" id="2591470"/>
    <lineage>
        <taxon>Bacteria</taxon>
        <taxon>Bacillati</taxon>
        <taxon>Actinomycetota</taxon>
        <taxon>Actinomycetes</taxon>
        <taxon>Pseudonocardiales</taxon>
        <taxon>Pseudonocardiaceae</taxon>
        <taxon>Lentzea</taxon>
    </lineage>
</organism>
<dbReference type="InterPro" id="IPR004360">
    <property type="entry name" value="Glyas_Fos-R_dOase_dom"/>
</dbReference>
<name>A0A563EKV0_9PSEU</name>
<dbReference type="Proteomes" id="UP000316639">
    <property type="component" value="Unassembled WGS sequence"/>
</dbReference>
<dbReference type="Pfam" id="PF00903">
    <property type="entry name" value="Glyoxalase"/>
    <property type="match status" value="1"/>
</dbReference>
<evidence type="ECO:0000313" key="3">
    <source>
        <dbReference type="Proteomes" id="UP000316639"/>
    </source>
</evidence>
<evidence type="ECO:0000259" key="1">
    <source>
        <dbReference type="Pfam" id="PF00903"/>
    </source>
</evidence>
<accession>A0A563EKV0</accession>
<dbReference type="OrthoDB" id="9795306at2"/>
<dbReference type="SUPFAM" id="SSF54593">
    <property type="entry name" value="Glyoxalase/Bleomycin resistance protein/Dihydroxybiphenyl dioxygenase"/>
    <property type="match status" value="1"/>
</dbReference>
<evidence type="ECO:0000313" key="2">
    <source>
        <dbReference type="EMBL" id="TWP47506.1"/>
    </source>
</evidence>
<comment type="caution">
    <text evidence="2">The sequence shown here is derived from an EMBL/GenBank/DDBJ whole genome shotgun (WGS) entry which is preliminary data.</text>
</comment>
<dbReference type="AlphaFoldDB" id="A0A563EKV0"/>
<feature type="domain" description="Glyoxalase/fosfomycin resistance/dioxygenase" evidence="1">
    <location>
        <begin position="4"/>
        <end position="129"/>
    </location>
</feature>
<dbReference type="InterPro" id="IPR028973">
    <property type="entry name" value="PhnB-like"/>
</dbReference>